<evidence type="ECO:0000313" key="4">
    <source>
        <dbReference type="Proteomes" id="UP000187406"/>
    </source>
</evidence>
<comment type="caution">
    <text evidence="3">The sequence shown here is derived from an EMBL/GenBank/DDBJ whole genome shotgun (WGS) entry which is preliminary data.</text>
</comment>
<dbReference type="PANTHER" id="PTHR47481:SF5">
    <property type="entry name" value="RIBONUCLEASE H-LIKE DOMAIN, GAG-PRE-INTEGRASE DOMAIN, GAG-POLYPEPTIDE OF LTR COPIA-TYPE-RELATED"/>
    <property type="match status" value="1"/>
</dbReference>
<feature type="compositionally biased region" description="Polar residues" evidence="1">
    <location>
        <begin position="150"/>
        <end position="160"/>
    </location>
</feature>
<feature type="compositionally biased region" description="Low complexity" evidence="1">
    <location>
        <begin position="178"/>
        <end position="188"/>
    </location>
</feature>
<dbReference type="Proteomes" id="UP000187406">
    <property type="component" value="Unassembled WGS sequence"/>
</dbReference>
<organism evidence="3 4">
    <name type="scientific">Cephalotus follicularis</name>
    <name type="common">Albany pitcher plant</name>
    <dbReference type="NCBI Taxonomy" id="3775"/>
    <lineage>
        <taxon>Eukaryota</taxon>
        <taxon>Viridiplantae</taxon>
        <taxon>Streptophyta</taxon>
        <taxon>Embryophyta</taxon>
        <taxon>Tracheophyta</taxon>
        <taxon>Spermatophyta</taxon>
        <taxon>Magnoliopsida</taxon>
        <taxon>eudicotyledons</taxon>
        <taxon>Gunneridae</taxon>
        <taxon>Pentapetalae</taxon>
        <taxon>rosids</taxon>
        <taxon>fabids</taxon>
        <taxon>Oxalidales</taxon>
        <taxon>Cephalotaceae</taxon>
        <taxon>Cephalotus</taxon>
    </lineage>
</organism>
<reference evidence="4" key="1">
    <citation type="submission" date="2016-04" db="EMBL/GenBank/DDBJ databases">
        <title>Cephalotus genome sequencing.</title>
        <authorList>
            <person name="Fukushima K."/>
            <person name="Hasebe M."/>
            <person name="Fang X."/>
        </authorList>
    </citation>
    <scope>NUCLEOTIDE SEQUENCE [LARGE SCALE GENOMIC DNA]</scope>
    <source>
        <strain evidence="4">cv. St1</strain>
    </source>
</reference>
<name>A0A1Q3C0A5_CEPFO</name>
<feature type="region of interest" description="Disordered" evidence="1">
    <location>
        <begin position="150"/>
        <end position="210"/>
    </location>
</feature>
<dbReference type="OrthoDB" id="1912561at2759"/>
<dbReference type="Pfam" id="PF14223">
    <property type="entry name" value="Retrotran_gag_2"/>
    <property type="match status" value="1"/>
</dbReference>
<feature type="chain" id="PRO_5012230660" evidence="2">
    <location>
        <begin position="25"/>
        <end position="271"/>
    </location>
</feature>
<dbReference type="PANTHER" id="PTHR47481">
    <property type="match status" value="1"/>
</dbReference>
<protein>
    <submittedName>
        <fullName evidence="3">UBN2 domain-containing protein</fullName>
    </submittedName>
</protein>
<evidence type="ECO:0000256" key="2">
    <source>
        <dbReference type="SAM" id="SignalP"/>
    </source>
</evidence>
<evidence type="ECO:0000313" key="3">
    <source>
        <dbReference type="EMBL" id="GAV73677.1"/>
    </source>
</evidence>
<sequence>MAWHKQDQLLLSWLLSSLTESVHAQVVGLDTLLAVWQYLTSAFASQSQARITQLCLSLHSLKKGADPMATYLLKAKSISDKLALACRPISDEDMILYILGGLSSEYSAFVISVTTRNTPLSVADLHGLLLNKEIHCQNSMSDLINATANMAPNSRTSDNRNQQRGRSRGYGGSRGRGRQSYSSSQYQHQSDHNYSNQHSGQNANRGPSFCNQCHHSSTPFNEAYHMNQPYYPNQAPSVSSLNGTLILVERTTSHQTYSIFCNAVYFVKVFF</sequence>
<gene>
    <name evidence="3" type="ORF">CFOL_v3_17160</name>
</gene>
<dbReference type="EMBL" id="BDDD01001129">
    <property type="protein sequence ID" value="GAV73677.1"/>
    <property type="molecule type" value="Genomic_DNA"/>
</dbReference>
<dbReference type="AlphaFoldDB" id="A0A1Q3C0A5"/>
<dbReference type="InParanoid" id="A0A1Q3C0A5"/>
<proteinExistence type="predicted"/>
<evidence type="ECO:0000256" key="1">
    <source>
        <dbReference type="SAM" id="MobiDB-lite"/>
    </source>
</evidence>
<feature type="signal peptide" evidence="2">
    <location>
        <begin position="1"/>
        <end position="24"/>
    </location>
</feature>
<accession>A0A1Q3C0A5</accession>
<keyword evidence="4" id="KW-1185">Reference proteome</keyword>
<feature type="compositionally biased region" description="Polar residues" evidence="1">
    <location>
        <begin position="192"/>
        <end position="210"/>
    </location>
</feature>
<keyword evidence="2" id="KW-0732">Signal</keyword>